<comment type="caution">
    <text evidence="2">The sequence shown here is derived from an EMBL/GenBank/DDBJ whole genome shotgun (WGS) entry which is preliminary data.</text>
</comment>
<evidence type="ECO:0000313" key="3">
    <source>
        <dbReference type="Proteomes" id="UP000823486"/>
    </source>
</evidence>
<sequence>MSFWSKGMAGWLILCIVFIYLVDLFTVDPDVTSGNGNLGLLFVLPALFVFLLFASSFWNFLGRLEFKSNTWMKLGLGALALLLWFFRI</sequence>
<reference evidence="2 3" key="1">
    <citation type="submission" date="2021-01" db="EMBL/GenBank/DDBJ databases">
        <title>Genomic Encyclopedia of Type Strains, Phase IV (KMG-IV): sequencing the most valuable type-strain genomes for metagenomic binning, comparative biology and taxonomic classification.</title>
        <authorList>
            <person name="Goeker M."/>
        </authorList>
    </citation>
    <scope>NUCLEOTIDE SEQUENCE [LARGE SCALE GENOMIC DNA]</scope>
    <source>
        <strain evidence="2 3">DSM 105482</strain>
    </source>
</reference>
<feature type="transmembrane region" description="Helical" evidence="1">
    <location>
        <begin position="38"/>
        <end position="58"/>
    </location>
</feature>
<name>A0ABS2QNH5_9BACI</name>
<keyword evidence="1" id="KW-0472">Membrane</keyword>
<keyword evidence="1" id="KW-1133">Transmembrane helix</keyword>
<keyword evidence="1" id="KW-0812">Transmembrane</keyword>
<gene>
    <name evidence="2" type="ORF">JOC77_003765</name>
</gene>
<dbReference type="EMBL" id="JAFBFI010000021">
    <property type="protein sequence ID" value="MBM7694304.1"/>
    <property type="molecule type" value="Genomic_DNA"/>
</dbReference>
<proteinExistence type="predicted"/>
<feature type="transmembrane region" description="Helical" evidence="1">
    <location>
        <begin position="70"/>
        <end position="86"/>
    </location>
</feature>
<evidence type="ECO:0000256" key="1">
    <source>
        <dbReference type="SAM" id="Phobius"/>
    </source>
</evidence>
<protein>
    <submittedName>
        <fullName evidence="2">Membrane protein</fullName>
    </submittedName>
</protein>
<evidence type="ECO:0000313" key="2">
    <source>
        <dbReference type="EMBL" id="MBM7694304.1"/>
    </source>
</evidence>
<organism evidence="2 3">
    <name type="scientific">Peribacillus deserti</name>
    <dbReference type="NCBI Taxonomy" id="673318"/>
    <lineage>
        <taxon>Bacteria</taxon>
        <taxon>Bacillati</taxon>
        <taxon>Bacillota</taxon>
        <taxon>Bacilli</taxon>
        <taxon>Bacillales</taxon>
        <taxon>Bacillaceae</taxon>
        <taxon>Peribacillus</taxon>
    </lineage>
</organism>
<feature type="transmembrane region" description="Helical" evidence="1">
    <location>
        <begin position="7"/>
        <end position="26"/>
    </location>
</feature>
<dbReference type="Proteomes" id="UP000823486">
    <property type="component" value="Unassembled WGS sequence"/>
</dbReference>
<dbReference type="RefSeq" id="WP_204546443.1">
    <property type="nucleotide sequence ID" value="NZ_JAFBFI010000021.1"/>
</dbReference>
<accession>A0ABS2QNH5</accession>
<keyword evidence="3" id="KW-1185">Reference proteome</keyword>